<dbReference type="InterPro" id="IPR010981">
    <property type="entry name" value="SinR/SinI_dimer_dom"/>
</dbReference>
<gene>
    <name evidence="3" type="ORF">P4447_13285</name>
</gene>
<name>A0ABU6NB47_9BACI</name>
<dbReference type="EMBL" id="JARMQG010000170">
    <property type="protein sequence ID" value="MED3563409.1"/>
    <property type="molecule type" value="Genomic_DNA"/>
</dbReference>
<feature type="domain" description="HTH merR-type" evidence="1">
    <location>
        <begin position="14"/>
        <end position="38"/>
    </location>
</feature>
<accession>A0ABU6NB47</accession>
<evidence type="ECO:0000259" key="2">
    <source>
        <dbReference type="PROSITE" id="PS51500"/>
    </source>
</evidence>
<dbReference type="Pfam" id="PF08671">
    <property type="entry name" value="SinI"/>
    <property type="match status" value="1"/>
</dbReference>
<organism evidence="3 4">
    <name type="scientific">Bacillus xiapuensis</name>
    <dbReference type="NCBI Taxonomy" id="2014075"/>
    <lineage>
        <taxon>Bacteria</taxon>
        <taxon>Bacillati</taxon>
        <taxon>Bacillota</taxon>
        <taxon>Bacilli</taxon>
        <taxon>Bacillales</taxon>
        <taxon>Bacillaceae</taxon>
        <taxon>Bacillus</taxon>
    </lineage>
</organism>
<comment type="caution">
    <text evidence="3">The sequence shown here is derived from an EMBL/GenBank/DDBJ whole genome shotgun (WGS) entry which is preliminary data.</text>
</comment>
<evidence type="ECO:0000313" key="4">
    <source>
        <dbReference type="Proteomes" id="UP001330749"/>
    </source>
</evidence>
<proteinExistence type="predicted"/>
<dbReference type="PROSITE" id="PS51500">
    <property type="entry name" value="SIN"/>
    <property type="match status" value="1"/>
</dbReference>
<sequence length="39" mass="4576">METSLINEKELDDEWIDLILQARNLGISIEEIKEFLKVS</sequence>
<dbReference type="Proteomes" id="UP001330749">
    <property type="component" value="Unassembled WGS sequence"/>
</dbReference>
<dbReference type="InterPro" id="IPR036281">
    <property type="entry name" value="SinR/SinI_dimer_dom_sf"/>
</dbReference>
<evidence type="ECO:0000259" key="1">
    <source>
        <dbReference type="PROSITE" id="PS50937"/>
    </source>
</evidence>
<evidence type="ECO:0000313" key="3">
    <source>
        <dbReference type="EMBL" id="MED3563409.1"/>
    </source>
</evidence>
<dbReference type="PROSITE" id="PS50937">
    <property type="entry name" value="HTH_MERR_2"/>
    <property type="match status" value="1"/>
</dbReference>
<keyword evidence="4" id="KW-1185">Reference proteome</keyword>
<dbReference type="SUPFAM" id="SSF47406">
    <property type="entry name" value="SinR repressor dimerisation domain-like"/>
    <property type="match status" value="1"/>
</dbReference>
<dbReference type="RefSeq" id="WP_327968454.1">
    <property type="nucleotide sequence ID" value="NZ_JARMQG010000170.1"/>
</dbReference>
<reference evidence="3 4" key="1">
    <citation type="submission" date="2023-03" db="EMBL/GenBank/DDBJ databases">
        <title>Bacillus Genome Sequencing.</title>
        <authorList>
            <person name="Dunlap C."/>
        </authorList>
    </citation>
    <scope>NUCLEOTIDE SEQUENCE [LARGE SCALE GENOMIC DNA]</scope>
    <source>
        <strain evidence="3 4">B-14544</strain>
    </source>
</reference>
<protein>
    <submittedName>
        <fullName evidence="3">Anti-repressor SinI family protein</fullName>
    </submittedName>
</protein>
<dbReference type="InterPro" id="IPR000551">
    <property type="entry name" value="MerR-type_HTH_dom"/>
</dbReference>
<feature type="domain" description="Sin" evidence="2">
    <location>
        <begin position="2"/>
        <end position="39"/>
    </location>
</feature>